<evidence type="ECO:0000313" key="4">
    <source>
        <dbReference type="EMBL" id="TQN51514.1"/>
    </source>
</evidence>
<dbReference type="GO" id="GO:0016020">
    <property type="term" value="C:membrane"/>
    <property type="evidence" value="ECO:0007669"/>
    <property type="project" value="TreeGrafter"/>
</dbReference>
<dbReference type="PANTHER" id="PTHR44196:SF1">
    <property type="entry name" value="DEHYDROGENASE_REDUCTASE SDR FAMILY MEMBER 7B"/>
    <property type="match status" value="1"/>
</dbReference>
<proteinExistence type="inferred from homology"/>
<dbReference type="GO" id="GO:0016491">
    <property type="term" value="F:oxidoreductase activity"/>
    <property type="evidence" value="ECO:0007669"/>
    <property type="project" value="UniProtKB-KW"/>
</dbReference>
<gene>
    <name evidence="4" type="ORF">DLNHIDIE_01387</name>
</gene>
<organism evidence="4 5">
    <name type="scientific">Acidithiobacillus thiooxidans ATCC 19377</name>
    <dbReference type="NCBI Taxonomy" id="637390"/>
    <lineage>
        <taxon>Bacteria</taxon>
        <taxon>Pseudomonadati</taxon>
        <taxon>Pseudomonadota</taxon>
        <taxon>Acidithiobacillia</taxon>
        <taxon>Acidithiobacillales</taxon>
        <taxon>Acidithiobacillaceae</taxon>
        <taxon>Acidithiobacillus</taxon>
    </lineage>
</organism>
<dbReference type="Proteomes" id="UP000315403">
    <property type="component" value="Unassembled WGS sequence"/>
</dbReference>
<dbReference type="RefSeq" id="WP_142087519.1">
    <property type="nucleotide sequence ID" value="NZ_SZUV01000001.1"/>
</dbReference>
<dbReference type="PROSITE" id="PS51257">
    <property type="entry name" value="PROKAR_LIPOPROTEIN"/>
    <property type="match status" value="1"/>
</dbReference>
<dbReference type="AlphaFoldDB" id="A0A543Q5B4"/>
<dbReference type="PANTHER" id="PTHR44196">
    <property type="entry name" value="DEHYDROGENASE/REDUCTASE SDR FAMILY MEMBER 7B"/>
    <property type="match status" value="1"/>
</dbReference>
<dbReference type="SMART" id="SM00822">
    <property type="entry name" value="PKS_KR"/>
    <property type="match status" value="1"/>
</dbReference>
<dbReference type="EC" id="1.-.-.-" evidence="4"/>
<feature type="domain" description="Ketoreductase" evidence="3">
    <location>
        <begin position="10"/>
        <end position="187"/>
    </location>
</feature>
<dbReference type="InterPro" id="IPR057326">
    <property type="entry name" value="KR_dom"/>
</dbReference>
<sequence length="256" mass="27863">MSDKSYWQGKRCWLIGASTGIGAACAAALNAQGARLALTARNPAQLADLSAKLGNDNTLVCPADVTTPDELHKAYTDIREQWGGLDVLMFLAGTYQAARSWELNPDQARQAISTNYLGAVDAVHTVLADWLAAGQGQIVLTSSVAGLRGLPQSLYYGPSKAALTHFAEVLHLDLEPKGIKVQVIHPGFVATPLTAHNDFPMPNLISPEQAATEILAGMESSAFEIHFPRAFTRKLKFLRCLPYRWYFSLIHRFTGL</sequence>
<accession>A0A543Q5B4</accession>
<comment type="similarity">
    <text evidence="1">Belongs to the short-chain dehydrogenases/reductases (SDR) family.</text>
</comment>
<dbReference type="EMBL" id="SZUV01000001">
    <property type="protein sequence ID" value="TQN51514.1"/>
    <property type="molecule type" value="Genomic_DNA"/>
</dbReference>
<protein>
    <submittedName>
        <fullName evidence="4">Putative oxidoreductase</fullName>
        <ecNumber evidence="4">1.-.-.-</ecNumber>
    </submittedName>
</protein>
<evidence type="ECO:0000256" key="2">
    <source>
        <dbReference type="ARBA" id="ARBA00023002"/>
    </source>
</evidence>
<name>A0A543Q5B4_ACITH</name>
<evidence type="ECO:0000259" key="3">
    <source>
        <dbReference type="SMART" id="SM00822"/>
    </source>
</evidence>
<dbReference type="Gene3D" id="3.40.50.720">
    <property type="entry name" value="NAD(P)-binding Rossmann-like Domain"/>
    <property type="match status" value="1"/>
</dbReference>
<evidence type="ECO:0000313" key="5">
    <source>
        <dbReference type="Proteomes" id="UP000315403"/>
    </source>
</evidence>
<dbReference type="Pfam" id="PF00106">
    <property type="entry name" value="adh_short"/>
    <property type="match status" value="1"/>
</dbReference>
<dbReference type="PRINTS" id="PR00081">
    <property type="entry name" value="GDHRDH"/>
</dbReference>
<keyword evidence="2 4" id="KW-0560">Oxidoreductase</keyword>
<dbReference type="InterPro" id="IPR002347">
    <property type="entry name" value="SDR_fam"/>
</dbReference>
<comment type="caution">
    <text evidence="4">The sequence shown here is derived from an EMBL/GenBank/DDBJ whole genome shotgun (WGS) entry which is preliminary data.</text>
</comment>
<reference evidence="4 5" key="1">
    <citation type="submission" date="2019-03" db="EMBL/GenBank/DDBJ databases">
        <title>New insights into Acidothiobacillus thiooxidans sulfur metabolism through coupled gene expression, solution geochemistry, microscopy and spectroscopy analyses.</title>
        <authorList>
            <person name="Camacho D."/>
            <person name="Frazao R."/>
            <person name="Fouillen A."/>
            <person name="Nanci A."/>
            <person name="Lang B.F."/>
            <person name="Apte S.C."/>
            <person name="Baron C."/>
            <person name="Warren L.A."/>
        </authorList>
    </citation>
    <scope>NUCLEOTIDE SEQUENCE [LARGE SCALE GENOMIC DNA]</scope>
    <source>
        <strain evidence="4 5">ATCC 19377</strain>
    </source>
</reference>
<dbReference type="SUPFAM" id="SSF51735">
    <property type="entry name" value="NAD(P)-binding Rossmann-fold domains"/>
    <property type="match status" value="1"/>
</dbReference>
<dbReference type="InterPro" id="IPR036291">
    <property type="entry name" value="NAD(P)-bd_dom_sf"/>
</dbReference>
<evidence type="ECO:0000256" key="1">
    <source>
        <dbReference type="ARBA" id="ARBA00006484"/>
    </source>
</evidence>